<dbReference type="Proteomes" id="UP000254052">
    <property type="component" value="Unassembled WGS sequence"/>
</dbReference>
<evidence type="ECO:0000313" key="2">
    <source>
        <dbReference type="EMBL" id="STL20460.1"/>
    </source>
</evidence>
<dbReference type="InterPro" id="IPR009875">
    <property type="entry name" value="PilZ_domain"/>
</dbReference>
<accession>A0A377AKP5</accession>
<dbReference type="EC" id="2.4.1.12" evidence="2"/>
<feature type="domain" description="PilZ" evidence="1">
    <location>
        <begin position="23"/>
        <end position="64"/>
    </location>
</feature>
<reference evidence="2 3" key="1">
    <citation type="submission" date="2018-06" db="EMBL/GenBank/DDBJ databases">
        <authorList>
            <consortium name="Pathogen Informatics"/>
            <person name="Doyle S."/>
        </authorList>
    </citation>
    <scope>NUCLEOTIDE SEQUENCE [LARGE SCALE GENOMIC DNA]</scope>
    <source>
        <strain evidence="2 3">NCTC9962</strain>
    </source>
</reference>
<dbReference type="GO" id="GO:0016760">
    <property type="term" value="F:cellulose synthase (UDP-forming) activity"/>
    <property type="evidence" value="ECO:0007669"/>
    <property type="project" value="UniProtKB-EC"/>
</dbReference>
<name>A0A377AKP5_ECOLX</name>
<sequence>MVWVFYNLIVLGGAVAVSVESKQVRRSHRVEMTMPAAIAREDGHLFSCTVQDFSDGGLGIKINGPGADSGRAESESVA</sequence>
<dbReference type="Gene3D" id="2.40.10.220">
    <property type="entry name" value="predicted glycosyltransferase like domains"/>
    <property type="match status" value="1"/>
</dbReference>
<evidence type="ECO:0000313" key="3">
    <source>
        <dbReference type="Proteomes" id="UP000254052"/>
    </source>
</evidence>
<dbReference type="Pfam" id="PF07238">
    <property type="entry name" value="PilZ"/>
    <property type="match status" value="1"/>
</dbReference>
<proteinExistence type="predicted"/>
<organism evidence="2 3">
    <name type="scientific">Escherichia coli</name>
    <dbReference type="NCBI Taxonomy" id="562"/>
    <lineage>
        <taxon>Bacteria</taxon>
        <taxon>Pseudomonadati</taxon>
        <taxon>Pseudomonadota</taxon>
        <taxon>Gammaproteobacteria</taxon>
        <taxon>Enterobacterales</taxon>
        <taxon>Enterobacteriaceae</taxon>
        <taxon>Escherichia</taxon>
    </lineage>
</organism>
<keyword evidence="2" id="KW-0808">Transferase</keyword>
<evidence type="ECO:0000259" key="1">
    <source>
        <dbReference type="Pfam" id="PF07238"/>
    </source>
</evidence>
<dbReference type="EMBL" id="UGED01000004">
    <property type="protein sequence ID" value="STL20460.1"/>
    <property type="molecule type" value="Genomic_DNA"/>
</dbReference>
<protein>
    <submittedName>
        <fullName evidence="2">Cellulose synthase catalytic subunit</fullName>
        <ecNumber evidence="2">2.4.1.12</ecNumber>
    </submittedName>
</protein>
<dbReference type="GO" id="GO:0035438">
    <property type="term" value="F:cyclic-di-GMP binding"/>
    <property type="evidence" value="ECO:0007669"/>
    <property type="project" value="InterPro"/>
</dbReference>
<gene>
    <name evidence="2" type="primary">bcsA_6</name>
    <name evidence="2" type="ORF">NCTC9962_01254</name>
</gene>
<dbReference type="AlphaFoldDB" id="A0A377AKP5"/>
<keyword evidence="2" id="KW-0328">Glycosyltransferase</keyword>